<dbReference type="SUPFAM" id="SSF103473">
    <property type="entry name" value="MFS general substrate transporter"/>
    <property type="match status" value="1"/>
</dbReference>
<feature type="transmembrane region" description="Helical" evidence="7">
    <location>
        <begin position="109"/>
        <end position="125"/>
    </location>
</feature>
<dbReference type="Proteomes" id="UP000248806">
    <property type="component" value="Unassembled WGS sequence"/>
</dbReference>
<accession>A0A326UEG5</accession>
<dbReference type="InterPro" id="IPR011701">
    <property type="entry name" value="MFS"/>
</dbReference>
<dbReference type="EMBL" id="QKUF01000010">
    <property type="protein sequence ID" value="PZW28425.1"/>
    <property type="molecule type" value="Genomic_DNA"/>
</dbReference>
<feature type="transmembrane region" description="Helical" evidence="7">
    <location>
        <begin position="355"/>
        <end position="374"/>
    </location>
</feature>
<keyword evidence="5 7" id="KW-1133">Transmembrane helix</keyword>
<feature type="transmembrane region" description="Helical" evidence="7">
    <location>
        <begin position="408"/>
        <end position="429"/>
    </location>
</feature>
<organism evidence="8 9">
    <name type="scientific">Thermosporothrix hazakensis</name>
    <dbReference type="NCBI Taxonomy" id="644383"/>
    <lineage>
        <taxon>Bacteria</taxon>
        <taxon>Bacillati</taxon>
        <taxon>Chloroflexota</taxon>
        <taxon>Ktedonobacteria</taxon>
        <taxon>Ktedonobacterales</taxon>
        <taxon>Thermosporotrichaceae</taxon>
        <taxon>Thermosporothrix</taxon>
    </lineage>
</organism>
<dbReference type="InterPro" id="IPR036259">
    <property type="entry name" value="MFS_trans_sf"/>
</dbReference>
<dbReference type="RefSeq" id="WP_111323565.1">
    <property type="nucleotide sequence ID" value="NZ_BIFX01000001.1"/>
</dbReference>
<dbReference type="CDD" id="cd06173">
    <property type="entry name" value="MFS_MefA_like"/>
    <property type="match status" value="1"/>
</dbReference>
<dbReference type="AlphaFoldDB" id="A0A326UEG5"/>
<evidence type="ECO:0000256" key="1">
    <source>
        <dbReference type="ARBA" id="ARBA00004651"/>
    </source>
</evidence>
<keyword evidence="3" id="KW-1003">Cell membrane</keyword>
<feature type="transmembrane region" description="Helical" evidence="7">
    <location>
        <begin position="146"/>
        <end position="171"/>
    </location>
</feature>
<dbReference type="GO" id="GO:0005886">
    <property type="term" value="C:plasma membrane"/>
    <property type="evidence" value="ECO:0007669"/>
    <property type="project" value="UniProtKB-SubCell"/>
</dbReference>
<comment type="caution">
    <text evidence="8">The sequence shown here is derived from an EMBL/GenBank/DDBJ whole genome shotgun (WGS) entry which is preliminary data.</text>
</comment>
<evidence type="ECO:0000256" key="4">
    <source>
        <dbReference type="ARBA" id="ARBA00022692"/>
    </source>
</evidence>
<feature type="transmembrane region" description="Helical" evidence="7">
    <location>
        <begin position="50"/>
        <end position="75"/>
    </location>
</feature>
<feature type="transmembrane region" description="Helical" evidence="7">
    <location>
        <begin position="177"/>
        <end position="195"/>
    </location>
</feature>
<feature type="transmembrane region" description="Helical" evidence="7">
    <location>
        <begin position="318"/>
        <end position="343"/>
    </location>
</feature>
<reference evidence="8 9" key="1">
    <citation type="submission" date="2018-06" db="EMBL/GenBank/DDBJ databases">
        <title>Genomic Encyclopedia of Archaeal and Bacterial Type Strains, Phase II (KMG-II): from individual species to whole genera.</title>
        <authorList>
            <person name="Goeker M."/>
        </authorList>
    </citation>
    <scope>NUCLEOTIDE SEQUENCE [LARGE SCALE GENOMIC DNA]</scope>
    <source>
        <strain evidence="8 9">ATCC BAA-1881</strain>
    </source>
</reference>
<evidence type="ECO:0000256" key="5">
    <source>
        <dbReference type="ARBA" id="ARBA00022989"/>
    </source>
</evidence>
<evidence type="ECO:0000256" key="3">
    <source>
        <dbReference type="ARBA" id="ARBA00022475"/>
    </source>
</evidence>
<evidence type="ECO:0000256" key="6">
    <source>
        <dbReference type="ARBA" id="ARBA00023136"/>
    </source>
</evidence>
<feature type="transmembrane region" description="Helical" evidence="7">
    <location>
        <begin position="260"/>
        <end position="283"/>
    </location>
</feature>
<evidence type="ECO:0000256" key="7">
    <source>
        <dbReference type="SAM" id="Phobius"/>
    </source>
</evidence>
<keyword evidence="4 7" id="KW-0812">Transmembrane</keyword>
<dbReference type="PANTHER" id="PTHR43266">
    <property type="entry name" value="MACROLIDE-EFFLUX PROTEIN"/>
    <property type="match status" value="1"/>
</dbReference>
<evidence type="ECO:0000256" key="2">
    <source>
        <dbReference type="ARBA" id="ARBA00022448"/>
    </source>
</evidence>
<sequence>MNRTSKDTSTKSRGMGVFTLIWSGQFVSYMGTSLTEFALAIWLYQHTSSVTQFTLASLCAALPGVLVAPLAGVVVDRHSRRWILLCCDILAALSTLGAGTLAFTGHLNVWFICLANIIASVSGAFQRPAYMALVTQLVPQERLNRVNGMIQFANASTQLVAPVLSGALLPIIQLQGIFLIDLTTFLFSMGTLLLARYSTEPRTVHAGGEQEQKGNFVQDVAVVWRYLQQHSGLVILLLLFTVTNFLTGMVSVLVKPMILSFTSAALLGTLMSIGGIGMIVGALTMSVWRGFKRRVHTILCFLSISSICLALVGVSTSFLLIAVAGFAFYFCLPLINGSVHALFQNLTDTSMQGRLFSVLDMLTGAVVPLAYLLSGPLADALFEPLLRADGSLSHSVGQIIGVGQGRGIGFMFILIGGILLIITLCCSASSRLRHLEAEKNKQETPALSAQEAPVSD</sequence>
<dbReference type="GO" id="GO:0022857">
    <property type="term" value="F:transmembrane transporter activity"/>
    <property type="evidence" value="ECO:0007669"/>
    <property type="project" value="InterPro"/>
</dbReference>
<evidence type="ECO:0000313" key="9">
    <source>
        <dbReference type="Proteomes" id="UP000248806"/>
    </source>
</evidence>
<proteinExistence type="predicted"/>
<comment type="subcellular location">
    <subcellularLocation>
        <location evidence="1">Cell membrane</location>
        <topology evidence="1">Multi-pass membrane protein</topology>
    </subcellularLocation>
</comment>
<dbReference type="Gene3D" id="1.20.1250.20">
    <property type="entry name" value="MFS general substrate transporter like domains"/>
    <property type="match status" value="1"/>
</dbReference>
<dbReference type="PANTHER" id="PTHR43266:SF2">
    <property type="entry name" value="MAJOR FACILITATOR SUPERFAMILY (MFS) PROFILE DOMAIN-CONTAINING PROTEIN"/>
    <property type="match status" value="1"/>
</dbReference>
<protein>
    <submittedName>
        <fullName evidence="8">Na+/melibiose symporter-like transporter</fullName>
    </submittedName>
</protein>
<dbReference type="Pfam" id="PF07690">
    <property type="entry name" value="MFS_1"/>
    <property type="match status" value="1"/>
</dbReference>
<keyword evidence="6 7" id="KW-0472">Membrane</keyword>
<feature type="transmembrane region" description="Helical" evidence="7">
    <location>
        <begin position="233"/>
        <end position="254"/>
    </location>
</feature>
<feature type="transmembrane region" description="Helical" evidence="7">
    <location>
        <begin position="295"/>
        <end position="312"/>
    </location>
</feature>
<gene>
    <name evidence="8" type="ORF">EI42_03179</name>
</gene>
<feature type="transmembrane region" description="Helical" evidence="7">
    <location>
        <begin position="20"/>
        <end position="44"/>
    </location>
</feature>
<feature type="transmembrane region" description="Helical" evidence="7">
    <location>
        <begin position="82"/>
        <end position="103"/>
    </location>
</feature>
<dbReference type="OrthoDB" id="9775268at2"/>
<name>A0A326UEG5_THEHA</name>
<keyword evidence="9" id="KW-1185">Reference proteome</keyword>
<evidence type="ECO:0000313" key="8">
    <source>
        <dbReference type="EMBL" id="PZW28425.1"/>
    </source>
</evidence>
<keyword evidence="2" id="KW-0813">Transport</keyword>